<gene>
    <name evidence="1" type="ORF">CLV42_11517</name>
</gene>
<evidence type="ECO:0000313" key="2">
    <source>
        <dbReference type="Proteomes" id="UP000240978"/>
    </source>
</evidence>
<reference evidence="1 2" key="1">
    <citation type="submission" date="2018-03" db="EMBL/GenBank/DDBJ databases">
        <title>Genomic Encyclopedia of Archaeal and Bacterial Type Strains, Phase II (KMG-II): from individual species to whole genera.</title>
        <authorList>
            <person name="Goeker M."/>
        </authorList>
    </citation>
    <scope>NUCLEOTIDE SEQUENCE [LARGE SCALE GENOMIC DNA]</scope>
    <source>
        <strain evidence="1 2">DSM 18107</strain>
    </source>
</reference>
<evidence type="ECO:0000313" key="1">
    <source>
        <dbReference type="EMBL" id="PSL24431.1"/>
    </source>
</evidence>
<comment type="caution">
    <text evidence="1">The sequence shown here is derived from an EMBL/GenBank/DDBJ whole genome shotgun (WGS) entry which is preliminary data.</text>
</comment>
<accession>A0A2P8FRS7</accession>
<sequence length="55" mass="6033">MSCTMNMPVIVLGVANMGRPTPKRINVKASGKNKNFAILARLAPTDRGEQVYQPF</sequence>
<dbReference type="AlphaFoldDB" id="A0A2P8FRS7"/>
<organism evidence="1 2">
    <name type="scientific">Chitinophaga ginsengisoli</name>
    <dbReference type="NCBI Taxonomy" id="363837"/>
    <lineage>
        <taxon>Bacteria</taxon>
        <taxon>Pseudomonadati</taxon>
        <taxon>Bacteroidota</taxon>
        <taxon>Chitinophagia</taxon>
        <taxon>Chitinophagales</taxon>
        <taxon>Chitinophagaceae</taxon>
        <taxon>Chitinophaga</taxon>
    </lineage>
</organism>
<dbReference type="Proteomes" id="UP000240978">
    <property type="component" value="Unassembled WGS sequence"/>
</dbReference>
<protein>
    <submittedName>
        <fullName evidence="1">Uncharacterized protein</fullName>
    </submittedName>
</protein>
<dbReference type="EMBL" id="PYGK01000015">
    <property type="protein sequence ID" value="PSL24431.1"/>
    <property type="molecule type" value="Genomic_DNA"/>
</dbReference>
<name>A0A2P8FRS7_9BACT</name>
<keyword evidence="2" id="KW-1185">Reference proteome</keyword>
<proteinExistence type="predicted"/>